<dbReference type="PANTHER" id="PTHR43806">
    <property type="entry name" value="PEPTIDASE S8"/>
    <property type="match status" value="1"/>
</dbReference>
<dbReference type="Pfam" id="PF13365">
    <property type="entry name" value="Trypsin_2"/>
    <property type="match status" value="1"/>
</dbReference>
<dbReference type="InterPro" id="IPR000209">
    <property type="entry name" value="Peptidase_S8/S53_dom"/>
</dbReference>
<comment type="similarity">
    <text evidence="1 5">Belongs to the peptidase S8 family.</text>
</comment>
<dbReference type="EMBL" id="CP053923">
    <property type="protein sequence ID" value="QNT69146.1"/>
    <property type="molecule type" value="Genomic_DNA"/>
</dbReference>
<keyword evidence="9" id="KW-1185">Reference proteome</keyword>
<dbReference type="PANTHER" id="PTHR43806:SF11">
    <property type="entry name" value="CEREVISIN-RELATED"/>
    <property type="match status" value="1"/>
</dbReference>
<name>A0A7H1N0B0_9PROT</name>
<proteinExistence type="inferred from homology"/>
<evidence type="ECO:0000256" key="6">
    <source>
        <dbReference type="SAM" id="MobiDB-lite"/>
    </source>
</evidence>
<dbReference type="PROSITE" id="PS51892">
    <property type="entry name" value="SUBTILASE"/>
    <property type="match status" value="1"/>
</dbReference>
<feature type="active site" description="Charge relay system" evidence="5">
    <location>
        <position position="375"/>
    </location>
</feature>
<organism evidence="8 9">
    <name type="scientific">Defluviicoccus vanus</name>
    <dbReference type="NCBI Taxonomy" id="111831"/>
    <lineage>
        <taxon>Bacteria</taxon>
        <taxon>Pseudomonadati</taxon>
        <taxon>Pseudomonadota</taxon>
        <taxon>Alphaproteobacteria</taxon>
        <taxon>Rhodospirillales</taxon>
        <taxon>Rhodospirillaceae</taxon>
        <taxon>Defluviicoccus</taxon>
    </lineage>
</organism>
<gene>
    <name evidence="8" type="ORF">HQ394_07045</name>
</gene>
<accession>A0A7H1N0B0</accession>
<dbReference type="CDD" id="cd00306">
    <property type="entry name" value="Peptidases_S8_S53"/>
    <property type="match status" value="1"/>
</dbReference>
<dbReference type="GO" id="GO:0004252">
    <property type="term" value="F:serine-type endopeptidase activity"/>
    <property type="evidence" value="ECO:0007669"/>
    <property type="project" value="UniProtKB-UniRule"/>
</dbReference>
<dbReference type="PRINTS" id="PR00723">
    <property type="entry name" value="SUBTILISIN"/>
</dbReference>
<dbReference type="InterPro" id="IPR015500">
    <property type="entry name" value="Peptidase_S8_subtilisin-rel"/>
</dbReference>
<dbReference type="SUPFAM" id="SSF52743">
    <property type="entry name" value="Subtilisin-like"/>
    <property type="match status" value="1"/>
</dbReference>
<feature type="region of interest" description="Disordered" evidence="6">
    <location>
        <begin position="202"/>
        <end position="222"/>
    </location>
</feature>
<dbReference type="InterPro" id="IPR009003">
    <property type="entry name" value="Peptidase_S1_PA"/>
</dbReference>
<keyword evidence="3 5" id="KW-0378">Hydrolase</keyword>
<dbReference type="Pfam" id="PF00082">
    <property type="entry name" value="Peptidase_S8"/>
    <property type="match status" value="1"/>
</dbReference>
<evidence type="ECO:0000256" key="1">
    <source>
        <dbReference type="ARBA" id="ARBA00011073"/>
    </source>
</evidence>
<reference evidence="8 9" key="1">
    <citation type="submission" date="2020-05" db="EMBL/GenBank/DDBJ databases">
        <title>Complete closed genome sequence of Defluviicoccus vanus.</title>
        <authorList>
            <person name="Bessarab I."/>
            <person name="Arumugam K."/>
            <person name="Maszenan A.M."/>
            <person name="Seviour R.J."/>
            <person name="Williams R.B."/>
        </authorList>
    </citation>
    <scope>NUCLEOTIDE SEQUENCE [LARGE SCALE GENOMIC DNA]</scope>
    <source>
        <strain evidence="8 9">Ben 114</strain>
    </source>
</reference>
<dbReference type="AlphaFoldDB" id="A0A7H1N0B0"/>
<evidence type="ECO:0000313" key="9">
    <source>
        <dbReference type="Proteomes" id="UP000516369"/>
    </source>
</evidence>
<dbReference type="InterPro" id="IPR036852">
    <property type="entry name" value="Peptidase_S8/S53_dom_sf"/>
</dbReference>
<keyword evidence="4 5" id="KW-0720">Serine protease</keyword>
<evidence type="ECO:0000259" key="7">
    <source>
        <dbReference type="Pfam" id="PF00082"/>
    </source>
</evidence>
<feature type="active site" description="Charge relay system" evidence="5">
    <location>
        <position position="178"/>
    </location>
</feature>
<dbReference type="Gene3D" id="2.40.10.120">
    <property type="match status" value="1"/>
</dbReference>
<dbReference type="Proteomes" id="UP000516369">
    <property type="component" value="Chromosome"/>
</dbReference>
<sequence length="951" mass="100489">MAGLDTLRELLASVDAGPVTETKRCLPSSELRFALEYGDKPDIDTERRALAVLLGSEAFALQPLFEGVDPALDRILVLRFPGIERTLSQDTLFSIAYALADARNLTRAEPDLGAQIYADPLPPSAEPRVEAADALGWLCWSDAEAPTNKRWALDTMGVLRAWGRFPARGKGILVGQPDTGIAEHREVDADLDLTRAANILDGGNDPTDPLTPGTANPGHGTGTASVVISRGAGDIIGAAPEATLVPIRCTTDVKIFDGTPLAAAIAHAANVGCDVITMSLGGTPSIAVHAAVRAAIAKDAIVLAAAGNCVRVVVYPARFNDVIAVAGINIADQPWRGSSRGSSVDISAPAEFVWRAQRRQNEDPTDTVGAGQGTSFAVALTAGVAALWLSHHGRDQVRAEAHQRGMTVQALFKSALQATVRRPAIWDEDDFGPGVIDAEQLLGLPLDKIPTLAVEAVESVTAGADPTLRRLLDEIAGGKTADASFDWQRYGLEVSSILLSDARFGRGASGLAAEARAPGVRPSDTLAAIARNSPDPRLQEISSRQAARAARIMQPRSSSHSAPPGLLQILGRPAGTGREAAGQVSVESARRNLLEGGIQRTLDEAEQRLQAIAARAGDVDPDVSRMRREILGRGEEVLTRAAHAGAPQVAGADRVTLEALVSLTDRPAIRVQNGTIDVNHPELGRWQGAYLLAQPEIEAVFRSVGRIDVNGEHIGTGFVVGDGMIMTNRHVIEAFAAPVPKRRDPKRWVLESESVTINFSDGANAAADTFRIKSIITAGKEPITDLPIDFAKLDMALLEVETTNTAQGKLPRPIILLASPDRARQERQIFTVGYPAKPQVLPTDPGGAVRMDVVARLRALFGLSYGVKYFSPGIVSTGLGAVGGDPRGWVFSHDATTLAGNSGSATIDFTGPIAVVGLHFAGDWLRANHAHAVAAVKSSGELPPLDGLDWV</sequence>
<feature type="active site" description="Charge relay system" evidence="5">
    <location>
        <position position="219"/>
    </location>
</feature>
<protein>
    <submittedName>
        <fullName evidence="8">S8 family serine peptidase</fullName>
    </submittedName>
</protein>
<dbReference type="SUPFAM" id="SSF50494">
    <property type="entry name" value="Trypsin-like serine proteases"/>
    <property type="match status" value="1"/>
</dbReference>
<dbReference type="InterPro" id="IPR050131">
    <property type="entry name" value="Peptidase_S8_subtilisin-like"/>
</dbReference>
<evidence type="ECO:0000256" key="4">
    <source>
        <dbReference type="ARBA" id="ARBA00022825"/>
    </source>
</evidence>
<dbReference type="GO" id="GO:0006508">
    <property type="term" value="P:proteolysis"/>
    <property type="evidence" value="ECO:0007669"/>
    <property type="project" value="UniProtKB-KW"/>
</dbReference>
<evidence type="ECO:0000256" key="5">
    <source>
        <dbReference type="PROSITE-ProRule" id="PRU01240"/>
    </source>
</evidence>
<evidence type="ECO:0000256" key="3">
    <source>
        <dbReference type="ARBA" id="ARBA00022801"/>
    </source>
</evidence>
<dbReference type="Gene3D" id="3.40.50.200">
    <property type="entry name" value="Peptidase S8/S53 domain"/>
    <property type="match status" value="1"/>
</dbReference>
<dbReference type="KEGG" id="dvn:HQ394_07045"/>
<evidence type="ECO:0000313" key="8">
    <source>
        <dbReference type="EMBL" id="QNT69146.1"/>
    </source>
</evidence>
<keyword evidence="2 5" id="KW-0645">Protease</keyword>
<evidence type="ECO:0000256" key="2">
    <source>
        <dbReference type="ARBA" id="ARBA00022670"/>
    </source>
</evidence>
<dbReference type="RefSeq" id="WP_190262658.1">
    <property type="nucleotide sequence ID" value="NZ_CP053923.1"/>
</dbReference>
<feature type="domain" description="Peptidase S8/S53" evidence="7">
    <location>
        <begin position="169"/>
        <end position="399"/>
    </location>
</feature>